<protein>
    <submittedName>
        <fullName evidence="1">Uncharacterized protein</fullName>
    </submittedName>
</protein>
<organism evidence="1 2">
    <name type="scientific">Hungatella hominis</name>
    <dbReference type="NCBI Taxonomy" id="2763050"/>
    <lineage>
        <taxon>Bacteria</taxon>
        <taxon>Bacillati</taxon>
        <taxon>Bacillota</taxon>
        <taxon>Clostridia</taxon>
        <taxon>Lachnospirales</taxon>
        <taxon>Lachnospiraceae</taxon>
        <taxon>Hungatella</taxon>
    </lineage>
</organism>
<comment type="caution">
    <text evidence="1">The sequence shown here is derived from an EMBL/GenBank/DDBJ whole genome shotgun (WGS) entry which is preliminary data.</text>
</comment>
<evidence type="ECO:0000313" key="1">
    <source>
        <dbReference type="EMBL" id="MBC5712381.1"/>
    </source>
</evidence>
<evidence type="ECO:0000313" key="2">
    <source>
        <dbReference type="Proteomes" id="UP000634672"/>
    </source>
</evidence>
<dbReference type="Proteomes" id="UP000634672">
    <property type="component" value="Unassembled WGS sequence"/>
</dbReference>
<keyword evidence="2" id="KW-1185">Reference proteome</keyword>
<dbReference type="EMBL" id="JACOPB010000034">
    <property type="protein sequence ID" value="MBC5712381.1"/>
    <property type="molecule type" value="Genomic_DNA"/>
</dbReference>
<gene>
    <name evidence="1" type="ORF">H8S75_31260</name>
</gene>
<sequence>MSDISQIALNGVTYNIKDNTARTETAMKVTASGGDTANTKIASSTTSTEAFPVPVAGDTHKVILGKIIKFFSDFKALKDGLVTIGMMSNQNINDQNKVPTSALLYSVKQQVDKANSDLAGKADINTLPKTVHTSITGTGSDYYDISCPGIKYGA</sequence>
<reference evidence="1 2" key="1">
    <citation type="submission" date="2020-08" db="EMBL/GenBank/DDBJ databases">
        <title>Genome public.</title>
        <authorList>
            <person name="Liu C."/>
            <person name="Sun Q."/>
        </authorList>
    </citation>
    <scope>NUCLEOTIDE SEQUENCE [LARGE SCALE GENOMIC DNA]</scope>
    <source>
        <strain evidence="1 2">NSJ-66</strain>
    </source>
</reference>
<proteinExistence type="predicted"/>
<feature type="non-terminal residue" evidence="1">
    <location>
        <position position="154"/>
    </location>
</feature>
<accession>A0ABR7HGQ9</accession>
<name>A0ABR7HGQ9_9FIRM</name>